<dbReference type="RefSeq" id="WP_145794305.1">
    <property type="nucleotide sequence ID" value="NZ_BAAABR010000060.1"/>
</dbReference>
<accession>A0A561EX02</accession>
<evidence type="ECO:0000256" key="1">
    <source>
        <dbReference type="SAM" id="MobiDB-lite"/>
    </source>
</evidence>
<comment type="caution">
    <text evidence="2">The sequence shown here is derived from an EMBL/GenBank/DDBJ whole genome shotgun (WGS) entry which is preliminary data.</text>
</comment>
<feature type="region of interest" description="Disordered" evidence="1">
    <location>
        <begin position="32"/>
        <end position="55"/>
    </location>
</feature>
<organism evidence="2 3">
    <name type="scientific">Kitasatospora atroaurantiaca</name>
    <dbReference type="NCBI Taxonomy" id="285545"/>
    <lineage>
        <taxon>Bacteria</taxon>
        <taxon>Bacillati</taxon>
        <taxon>Actinomycetota</taxon>
        <taxon>Actinomycetes</taxon>
        <taxon>Kitasatosporales</taxon>
        <taxon>Streptomycetaceae</taxon>
        <taxon>Kitasatospora</taxon>
    </lineage>
</organism>
<keyword evidence="3" id="KW-1185">Reference proteome</keyword>
<dbReference type="OrthoDB" id="9795405at2"/>
<dbReference type="Proteomes" id="UP000318416">
    <property type="component" value="Unassembled WGS sequence"/>
</dbReference>
<gene>
    <name evidence="2" type="ORF">FB465_5273</name>
</gene>
<evidence type="ECO:0000313" key="3">
    <source>
        <dbReference type="Proteomes" id="UP000318416"/>
    </source>
</evidence>
<protein>
    <submittedName>
        <fullName evidence="2">Organic hydroperoxide reductase OsmC/OhrA</fullName>
    </submittedName>
</protein>
<dbReference type="PANTHER" id="PTHR42830:SF2">
    <property type="entry name" value="OSMC_OHR FAMILY PROTEIN"/>
    <property type="match status" value="1"/>
</dbReference>
<proteinExistence type="predicted"/>
<sequence>MTTSPELHTYTAQVTWTGNTGSGTSGYRAYERSHEVSAAGRPPIPGSSDPAFRGDPARWNPEQLLLASISQCHLLWYLHFCAVNGVVVTAYVDDPVGTMAETAEGGHFTEAVLRPRIEVAEASMAEQALALHEDAHRACFIANSVNFPVRHEPTVSVREPGVTTGQ</sequence>
<dbReference type="InterPro" id="IPR003718">
    <property type="entry name" value="OsmC/Ohr_fam"/>
</dbReference>
<dbReference type="InterPro" id="IPR052707">
    <property type="entry name" value="OsmC_Ohr_Peroxiredoxin"/>
</dbReference>
<dbReference type="Pfam" id="PF02566">
    <property type="entry name" value="OsmC"/>
    <property type="match status" value="1"/>
</dbReference>
<dbReference type="PANTHER" id="PTHR42830">
    <property type="entry name" value="OSMOTICALLY INDUCIBLE FAMILY PROTEIN"/>
    <property type="match status" value="1"/>
</dbReference>
<dbReference type="EMBL" id="VIVR01000001">
    <property type="protein sequence ID" value="TWE20131.1"/>
    <property type="molecule type" value="Genomic_DNA"/>
</dbReference>
<dbReference type="Gene3D" id="3.30.300.20">
    <property type="match status" value="1"/>
</dbReference>
<dbReference type="SUPFAM" id="SSF82784">
    <property type="entry name" value="OsmC-like"/>
    <property type="match status" value="1"/>
</dbReference>
<dbReference type="InterPro" id="IPR036102">
    <property type="entry name" value="OsmC/Ohrsf"/>
</dbReference>
<name>A0A561EX02_9ACTN</name>
<evidence type="ECO:0000313" key="2">
    <source>
        <dbReference type="EMBL" id="TWE20131.1"/>
    </source>
</evidence>
<dbReference type="AlphaFoldDB" id="A0A561EX02"/>
<dbReference type="InterPro" id="IPR015946">
    <property type="entry name" value="KH_dom-like_a/b"/>
</dbReference>
<reference evidence="2 3" key="1">
    <citation type="submission" date="2019-06" db="EMBL/GenBank/DDBJ databases">
        <title>Sequencing the genomes of 1000 actinobacteria strains.</title>
        <authorList>
            <person name="Klenk H.-P."/>
        </authorList>
    </citation>
    <scope>NUCLEOTIDE SEQUENCE [LARGE SCALE GENOMIC DNA]</scope>
    <source>
        <strain evidence="2 3">DSM 41649</strain>
    </source>
</reference>